<evidence type="ECO:0000256" key="1">
    <source>
        <dbReference type="SAM" id="Phobius"/>
    </source>
</evidence>
<gene>
    <name evidence="2" type="ORF">N7468_001652</name>
</gene>
<name>A0A9W9TYV0_9EURO</name>
<reference evidence="2" key="2">
    <citation type="journal article" date="2023" name="IMA Fungus">
        <title>Comparative genomic study of the Penicillium genus elucidates a diverse pangenome and 15 lateral gene transfer events.</title>
        <authorList>
            <person name="Petersen C."/>
            <person name="Sorensen T."/>
            <person name="Nielsen M.R."/>
            <person name="Sondergaard T.E."/>
            <person name="Sorensen J.L."/>
            <person name="Fitzpatrick D.A."/>
            <person name="Frisvad J.C."/>
            <person name="Nielsen K.L."/>
        </authorList>
    </citation>
    <scope>NUCLEOTIDE SEQUENCE</scope>
    <source>
        <strain evidence="2">IBT 19713</strain>
    </source>
</reference>
<organism evidence="2 3">
    <name type="scientific">Penicillium chermesinum</name>
    <dbReference type="NCBI Taxonomy" id="63820"/>
    <lineage>
        <taxon>Eukaryota</taxon>
        <taxon>Fungi</taxon>
        <taxon>Dikarya</taxon>
        <taxon>Ascomycota</taxon>
        <taxon>Pezizomycotina</taxon>
        <taxon>Eurotiomycetes</taxon>
        <taxon>Eurotiomycetidae</taxon>
        <taxon>Eurotiales</taxon>
        <taxon>Aspergillaceae</taxon>
        <taxon>Penicillium</taxon>
    </lineage>
</organism>
<dbReference type="RefSeq" id="XP_058334090.1">
    <property type="nucleotide sequence ID" value="XM_058470949.1"/>
</dbReference>
<dbReference type="EMBL" id="JAPQKS010000002">
    <property type="protein sequence ID" value="KAJ5246669.1"/>
    <property type="molecule type" value="Genomic_DNA"/>
</dbReference>
<dbReference type="Proteomes" id="UP001150941">
    <property type="component" value="Unassembled WGS sequence"/>
</dbReference>
<protein>
    <submittedName>
        <fullName evidence="2">Uncharacterized protein</fullName>
    </submittedName>
</protein>
<keyword evidence="1" id="KW-1133">Transmembrane helix</keyword>
<evidence type="ECO:0000313" key="2">
    <source>
        <dbReference type="EMBL" id="KAJ5246669.1"/>
    </source>
</evidence>
<comment type="caution">
    <text evidence="2">The sequence shown here is derived from an EMBL/GenBank/DDBJ whole genome shotgun (WGS) entry which is preliminary data.</text>
</comment>
<keyword evidence="3" id="KW-1185">Reference proteome</keyword>
<keyword evidence="1" id="KW-0812">Transmembrane</keyword>
<dbReference type="AlphaFoldDB" id="A0A9W9TYV0"/>
<sequence>MRAYLQVRPQIATFSPGWAVNGMWSRTSLEEPLIDTNQQLAPRGSYENYRRGITYFRFIQHFTTVFFQIPMLMVLVSATPMSSAEPLLSRTTPI</sequence>
<evidence type="ECO:0000313" key="3">
    <source>
        <dbReference type="Proteomes" id="UP001150941"/>
    </source>
</evidence>
<feature type="transmembrane region" description="Helical" evidence="1">
    <location>
        <begin position="58"/>
        <end position="78"/>
    </location>
</feature>
<proteinExistence type="predicted"/>
<accession>A0A9W9TYV0</accession>
<dbReference type="GeneID" id="83198252"/>
<reference evidence="2" key="1">
    <citation type="submission" date="2022-11" db="EMBL/GenBank/DDBJ databases">
        <authorList>
            <person name="Petersen C."/>
        </authorList>
    </citation>
    <scope>NUCLEOTIDE SEQUENCE</scope>
    <source>
        <strain evidence="2">IBT 19713</strain>
    </source>
</reference>
<keyword evidence="1" id="KW-0472">Membrane</keyword>